<keyword evidence="4" id="KW-1133">Transmembrane helix</keyword>
<dbReference type="InterPro" id="IPR001107">
    <property type="entry name" value="Band_7"/>
</dbReference>
<comment type="caution">
    <text evidence="8">The sequence shown here is derived from an EMBL/GenBank/DDBJ whole genome shotgun (WGS) entry which is preliminary data.</text>
</comment>
<accession>A0A423PTZ1</accession>
<name>A0A423PTZ1_9GAMM</name>
<dbReference type="NCBIfam" id="TIGR01932">
    <property type="entry name" value="hflC"/>
    <property type="match status" value="1"/>
</dbReference>
<evidence type="ECO:0000256" key="1">
    <source>
        <dbReference type="ARBA" id="ARBA00004167"/>
    </source>
</evidence>
<gene>
    <name evidence="8" type="ORF">SAOR_04610</name>
</gene>
<sequence>MSPKHILLIVIVLAIGYAAYDSAFIVDERERVVVVELGEIIGQDYDPGLHFKIPFIQKVRSFDRRVMTFTEEIQRVLTSENKNLAVDFYVKWRIRDTVDYYLSTQGDEQRTRSLLTEIVENDLLAEFSKRTIRQAVGDERNEIVAAVQVQANQDAKELGVEITDVRIMRLDLPEEVSESVYERMRSERQEVIRTLRAQGDAAAQEIRADAERERTIIRATAYSQAQTIRGQGDARAAEIYAQAYQQNPTFYSFYRSLELYRNSLGSDDLLLLRPQGKLFRYFNPQASDSAPQP</sequence>
<evidence type="ECO:0000313" key="8">
    <source>
        <dbReference type="EMBL" id="ROO29053.1"/>
    </source>
</evidence>
<dbReference type="InterPro" id="IPR001972">
    <property type="entry name" value="Stomatin_HflK_fam"/>
</dbReference>
<evidence type="ECO:0000256" key="5">
    <source>
        <dbReference type="ARBA" id="ARBA00023136"/>
    </source>
</evidence>
<evidence type="ECO:0000259" key="7">
    <source>
        <dbReference type="SMART" id="SM00244"/>
    </source>
</evidence>
<comment type="function">
    <text evidence="6">HflC and HflK could regulate a protease.</text>
</comment>
<dbReference type="PRINTS" id="PR00721">
    <property type="entry name" value="STOMATIN"/>
</dbReference>
<keyword evidence="9" id="KW-1185">Reference proteome</keyword>
<dbReference type="Proteomes" id="UP000283993">
    <property type="component" value="Unassembled WGS sequence"/>
</dbReference>
<reference evidence="8 9" key="1">
    <citation type="submission" date="2013-10" db="EMBL/GenBank/DDBJ databases">
        <title>Salinisphaera orenii MK-B5 Genome Sequencing.</title>
        <authorList>
            <person name="Lai Q."/>
            <person name="Li C."/>
            <person name="Shao Z."/>
        </authorList>
    </citation>
    <scope>NUCLEOTIDE SEQUENCE [LARGE SCALE GENOMIC DNA]</scope>
    <source>
        <strain evidence="8 9">MK-B5</strain>
    </source>
</reference>
<dbReference type="InterPro" id="IPR036013">
    <property type="entry name" value="Band_7/SPFH_dom_sf"/>
</dbReference>
<evidence type="ECO:0000313" key="9">
    <source>
        <dbReference type="Proteomes" id="UP000283993"/>
    </source>
</evidence>
<evidence type="ECO:0000256" key="6">
    <source>
        <dbReference type="PIRNR" id="PIRNR005651"/>
    </source>
</evidence>
<proteinExistence type="inferred from homology"/>
<dbReference type="InterPro" id="IPR010200">
    <property type="entry name" value="HflC"/>
</dbReference>
<dbReference type="GO" id="GO:0016020">
    <property type="term" value="C:membrane"/>
    <property type="evidence" value="ECO:0007669"/>
    <property type="project" value="UniProtKB-SubCell"/>
</dbReference>
<dbReference type="SMART" id="SM00244">
    <property type="entry name" value="PHB"/>
    <property type="match status" value="1"/>
</dbReference>
<keyword evidence="5" id="KW-0472">Membrane</keyword>
<evidence type="ECO:0000256" key="4">
    <source>
        <dbReference type="ARBA" id="ARBA00022989"/>
    </source>
</evidence>
<comment type="similarity">
    <text evidence="2 6">Belongs to the band 7/mec-2 family. HflC subfamily.</text>
</comment>
<dbReference type="CDD" id="cd03405">
    <property type="entry name" value="SPFH_HflC"/>
    <property type="match status" value="1"/>
</dbReference>
<dbReference type="PANTHER" id="PTHR42911:SF1">
    <property type="entry name" value="MODULATOR OF FTSH PROTEASE HFLC"/>
    <property type="match status" value="1"/>
</dbReference>
<evidence type="ECO:0000256" key="2">
    <source>
        <dbReference type="ARBA" id="ARBA00007862"/>
    </source>
</evidence>
<protein>
    <recommendedName>
        <fullName evidence="6">Protein HflC</fullName>
    </recommendedName>
</protein>
<evidence type="ECO:0000256" key="3">
    <source>
        <dbReference type="ARBA" id="ARBA00022692"/>
    </source>
</evidence>
<dbReference type="PIRSF" id="PIRSF005651">
    <property type="entry name" value="HflC"/>
    <property type="match status" value="1"/>
</dbReference>
<dbReference type="SUPFAM" id="SSF117892">
    <property type="entry name" value="Band 7/SPFH domain"/>
    <property type="match status" value="1"/>
</dbReference>
<feature type="domain" description="Band 7" evidence="7">
    <location>
        <begin position="21"/>
        <end position="184"/>
    </location>
</feature>
<dbReference type="AlphaFoldDB" id="A0A423PTZ1"/>
<dbReference type="RefSeq" id="WP_123630412.1">
    <property type="nucleotide sequence ID" value="NZ_AYKH01000006.1"/>
</dbReference>
<dbReference type="Pfam" id="PF01145">
    <property type="entry name" value="Band_7"/>
    <property type="match status" value="1"/>
</dbReference>
<keyword evidence="3" id="KW-0812">Transmembrane</keyword>
<comment type="subcellular location">
    <subcellularLocation>
        <location evidence="1">Membrane</location>
        <topology evidence="1">Single-pass membrane protein</topology>
    </subcellularLocation>
</comment>
<dbReference type="EMBL" id="AYKH01000006">
    <property type="protein sequence ID" value="ROO29053.1"/>
    <property type="molecule type" value="Genomic_DNA"/>
</dbReference>
<organism evidence="8 9">
    <name type="scientific">Salinisphaera orenii MK-B5</name>
    <dbReference type="NCBI Taxonomy" id="856730"/>
    <lineage>
        <taxon>Bacteria</taxon>
        <taxon>Pseudomonadati</taxon>
        <taxon>Pseudomonadota</taxon>
        <taxon>Gammaproteobacteria</taxon>
        <taxon>Salinisphaerales</taxon>
        <taxon>Salinisphaeraceae</taxon>
        <taxon>Salinisphaera</taxon>
    </lineage>
</organism>
<dbReference type="PANTHER" id="PTHR42911">
    <property type="entry name" value="MODULATOR OF FTSH PROTEASE HFLC"/>
    <property type="match status" value="1"/>
</dbReference>
<dbReference type="Gene3D" id="3.30.479.30">
    <property type="entry name" value="Band 7 domain"/>
    <property type="match status" value="1"/>
</dbReference>